<dbReference type="SMART" id="SM00256">
    <property type="entry name" value="FBOX"/>
    <property type="match status" value="1"/>
</dbReference>
<dbReference type="Pfam" id="PF00646">
    <property type="entry name" value="F-box"/>
    <property type="match status" value="1"/>
</dbReference>
<organism evidence="2 3">
    <name type="scientific">Rhynchospora tenuis</name>
    <dbReference type="NCBI Taxonomy" id="198213"/>
    <lineage>
        <taxon>Eukaryota</taxon>
        <taxon>Viridiplantae</taxon>
        <taxon>Streptophyta</taxon>
        <taxon>Embryophyta</taxon>
        <taxon>Tracheophyta</taxon>
        <taxon>Spermatophyta</taxon>
        <taxon>Magnoliopsida</taxon>
        <taxon>Liliopsida</taxon>
        <taxon>Poales</taxon>
        <taxon>Cyperaceae</taxon>
        <taxon>Cyperoideae</taxon>
        <taxon>Rhynchosporeae</taxon>
        <taxon>Rhynchospora</taxon>
    </lineage>
</organism>
<dbReference type="PANTHER" id="PTHR34223">
    <property type="entry name" value="OS11G0201299 PROTEIN"/>
    <property type="match status" value="1"/>
</dbReference>
<dbReference type="EMBL" id="JAMRDG010000001">
    <property type="protein sequence ID" value="KAJ3704778.1"/>
    <property type="molecule type" value="Genomic_DNA"/>
</dbReference>
<dbReference type="Gene3D" id="3.80.10.10">
    <property type="entry name" value="Ribonuclease Inhibitor"/>
    <property type="match status" value="1"/>
</dbReference>
<dbReference type="PANTHER" id="PTHR34223:SF51">
    <property type="entry name" value="OS06G0556300 PROTEIN"/>
    <property type="match status" value="1"/>
</dbReference>
<protein>
    <recommendedName>
        <fullName evidence="1">F-box domain-containing protein</fullName>
    </recommendedName>
</protein>
<dbReference type="AlphaFoldDB" id="A0AAD5ZVL7"/>
<dbReference type="InterPro" id="IPR053781">
    <property type="entry name" value="F-box_AtFBL13-like"/>
</dbReference>
<name>A0AAD5ZVL7_9POAL</name>
<dbReference type="InterPro" id="IPR036047">
    <property type="entry name" value="F-box-like_dom_sf"/>
</dbReference>
<dbReference type="Pfam" id="PF24758">
    <property type="entry name" value="LRR_At5g56370"/>
    <property type="match status" value="1"/>
</dbReference>
<accession>A0AAD5ZVL7</accession>
<evidence type="ECO:0000313" key="3">
    <source>
        <dbReference type="Proteomes" id="UP001210211"/>
    </source>
</evidence>
<proteinExistence type="predicted"/>
<reference evidence="2 3" key="1">
    <citation type="journal article" date="2022" name="Cell">
        <title>Repeat-based holocentromeres influence genome architecture and karyotype evolution.</title>
        <authorList>
            <person name="Hofstatter P.G."/>
            <person name="Thangavel G."/>
            <person name="Lux T."/>
            <person name="Neumann P."/>
            <person name="Vondrak T."/>
            <person name="Novak P."/>
            <person name="Zhang M."/>
            <person name="Costa L."/>
            <person name="Castellani M."/>
            <person name="Scott A."/>
            <person name="Toegelov H."/>
            <person name="Fuchs J."/>
            <person name="Mata-Sucre Y."/>
            <person name="Dias Y."/>
            <person name="Vanzela A.L.L."/>
            <person name="Huettel B."/>
            <person name="Almeida C.C.S."/>
            <person name="Simkova H."/>
            <person name="Souza G."/>
            <person name="Pedrosa-Harand A."/>
            <person name="Macas J."/>
            <person name="Mayer K.F.X."/>
            <person name="Houben A."/>
            <person name="Marques A."/>
        </authorList>
    </citation>
    <scope>NUCLEOTIDE SEQUENCE [LARGE SCALE GENOMIC DNA]</scope>
    <source>
        <strain evidence="2">RhyTen1mFocal</strain>
    </source>
</reference>
<dbReference type="SUPFAM" id="SSF52047">
    <property type="entry name" value="RNI-like"/>
    <property type="match status" value="1"/>
</dbReference>
<dbReference type="InterPro" id="IPR055411">
    <property type="entry name" value="LRR_FXL15/At3g58940/PEG3-like"/>
</dbReference>
<dbReference type="Proteomes" id="UP001210211">
    <property type="component" value="Unassembled WGS sequence"/>
</dbReference>
<evidence type="ECO:0000259" key="1">
    <source>
        <dbReference type="PROSITE" id="PS50181"/>
    </source>
</evidence>
<dbReference type="InterPro" id="IPR032675">
    <property type="entry name" value="LRR_dom_sf"/>
</dbReference>
<dbReference type="InterPro" id="IPR001810">
    <property type="entry name" value="F-box_dom"/>
</dbReference>
<keyword evidence="3" id="KW-1185">Reference proteome</keyword>
<dbReference type="Gene3D" id="1.20.1280.50">
    <property type="match status" value="1"/>
</dbReference>
<comment type="caution">
    <text evidence="2">The sequence shown here is derived from an EMBL/GenBank/DDBJ whole genome shotgun (WGS) entry which is preliminary data.</text>
</comment>
<dbReference type="PROSITE" id="PS50181">
    <property type="entry name" value="FBOX"/>
    <property type="match status" value="1"/>
</dbReference>
<sequence>MKKPKSNSSRKGVEVDWISSLPDEVLIHILLFLTTKEAVQTCILSKRWRNTWAALPTLNFNINEFWIDDLDGEHTDDDGERRNPMARFERFVHGVLDNREPKSLDLVRYSRQIGSDEPFPHMEWLNRIALLMPRAIHIFINRINFSWVNSVDLPDIVFSSSRLQHLKLGLYTSEKTIIRPASVNLPSLKVLELSGVRLHHDFTQKLFMGCPSLEVLNLCTCDLHFSDISSKMLKKLTILGCRQYEQVRIACPGVVSLFLCSHLRKESIGISLKNMISLVNVSVGLYRNRYSSNSGNMLVLNLLSGLSNATNLELYMNTPELKEQLEKDIPNCRNFNNLKTLCIGKWNMSYDFYLVACLLKHCPNLKELVLSLDENQGDTNEEARRNVSGAVLWQHEYLETMNAAISEAHIANVSEIKNACKAGFPEKTGRPSRGAPGSWTYPPGNVKAAAKVTVVIRMPTVDVLLLYDLVTWFA</sequence>
<evidence type="ECO:0000313" key="2">
    <source>
        <dbReference type="EMBL" id="KAJ3704778.1"/>
    </source>
</evidence>
<gene>
    <name evidence="2" type="ORF">LUZ61_008483</name>
</gene>
<dbReference type="InterPro" id="IPR053197">
    <property type="entry name" value="F-box_SCFL_complex_component"/>
</dbReference>
<dbReference type="SUPFAM" id="SSF81383">
    <property type="entry name" value="F-box domain"/>
    <property type="match status" value="1"/>
</dbReference>
<feature type="domain" description="F-box" evidence="1">
    <location>
        <begin position="15"/>
        <end position="69"/>
    </location>
</feature>
<dbReference type="CDD" id="cd22160">
    <property type="entry name" value="F-box_AtFBL13-like"/>
    <property type="match status" value="1"/>
</dbReference>